<reference evidence="2 3" key="1">
    <citation type="submission" date="2020-07" db="EMBL/GenBank/DDBJ databases">
        <title>Sequencing the genomes of 1000 actinobacteria strains.</title>
        <authorList>
            <person name="Klenk H.-P."/>
        </authorList>
    </citation>
    <scope>NUCLEOTIDE SEQUENCE [LARGE SCALE GENOMIC DNA]</scope>
    <source>
        <strain evidence="2 3">DSM 45975</strain>
    </source>
</reference>
<dbReference type="AlphaFoldDB" id="A0A839E1C4"/>
<name>A0A839E1C4_9PSEU</name>
<organism evidence="2 3">
    <name type="scientific">Halosaccharopolyspora lacisalsi</name>
    <dbReference type="NCBI Taxonomy" id="1000566"/>
    <lineage>
        <taxon>Bacteria</taxon>
        <taxon>Bacillati</taxon>
        <taxon>Actinomycetota</taxon>
        <taxon>Actinomycetes</taxon>
        <taxon>Pseudonocardiales</taxon>
        <taxon>Pseudonocardiaceae</taxon>
        <taxon>Halosaccharopolyspora</taxon>
    </lineage>
</organism>
<evidence type="ECO:0000313" key="2">
    <source>
        <dbReference type="EMBL" id="MBA8825505.1"/>
    </source>
</evidence>
<feature type="compositionally biased region" description="Polar residues" evidence="1">
    <location>
        <begin position="34"/>
        <end position="43"/>
    </location>
</feature>
<protein>
    <submittedName>
        <fullName evidence="2">Uncharacterized protein</fullName>
    </submittedName>
</protein>
<feature type="region of interest" description="Disordered" evidence="1">
    <location>
        <begin position="31"/>
        <end position="52"/>
    </location>
</feature>
<dbReference type="RefSeq" id="WP_182544671.1">
    <property type="nucleotide sequence ID" value="NZ_JACGWZ010000003.1"/>
</dbReference>
<proteinExistence type="predicted"/>
<dbReference type="EMBL" id="JACGWZ010000003">
    <property type="protein sequence ID" value="MBA8825505.1"/>
    <property type="molecule type" value="Genomic_DNA"/>
</dbReference>
<gene>
    <name evidence="2" type="ORF">FHX42_002856</name>
</gene>
<keyword evidence="3" id="KW-1185">Reference proteome</keyword>
<comment type="caution">
    <text evidence="2">The sequence shown here is derived from an EMBL/GenBank/DDBJ whole genome shotgun (WGS) entry which is preliminary data.</text>
</comment>
<accession>A0A839E1C4</accession>
<evidence type="ECO:0000313" key="3">
    <source>
        <dbReference type="Proteomes" id="UP000569329"/>
    </source>
</evidence>
<evidence type="ECO:0000256" key="1">
    <source>
        <dbReference type="SAM" id="MobiDB-lite"/>
    </source>
</evidence>
<dbReference type="Proteomes" id="UP000569329">
    <property type="component" value="Unassembled WGS sequence"/>
</dbReference>
<sequence length="52" mass="5558">MDVEGLGALEENLDRASENLRQVLDAMRDVSEESLASSPNGSSRGVRPVSGR</sequence>